<sequence>MKLSNSRKQHTPVLRSVVDAAEGSSNQIWVRSHPARGEWGGRAPRATVAQRSSVGSAPKGIAFIPDYSINCTLQVQNETTNYLDAQASPVILGITVEPERCTAVFCFISLSNLDLITIFLSIGLSHVRGTPAPIGKGQGERGAAGRGAGRSLMRRRPRRPRTAVRRPATRLGCKSPVLSAGARLRARTVQLTVPQEEGKNMFIPSAKPFNAAISRASRNNEALLGRHNANPFPPGPSRLKPHCRDCLFVRCECPFLASFFVPINYFSHRHIISGRGRRRSSGSLRHKNVAAGPINLAGGTCARAGEIGRRR</sequence>
<feature type="region of interest" description="Disordered" evidence="1">
    <location>
        <begin position="133"/>
        <end position="167"/>
    </location>
</feature>
<name>A0A4C1Y826_EUMVA</name>
<evidence type="ECO:0000256" key="1">
    <source>
        <dbReference type="SAM" id="MobiDB-lite"/>
    </source>
</evidence>
<dbReference type="EMBL" id="BGZK01001144">
    <property type="protein sequence ID" value="GBP72401.1"/>
    <property type="molecule type" value="Genomic_DNA"/>
</dbReference>
<evidence type="ECO:0000313" key="3">
    <source>
        <dbReference type="Proteomes" id="UP000299102"/>
    </source>
</evidence>
<accession>A0A4C1Y826</accession>
<feature type="compositionally biased region" description="Basic residues" evidence="1">
    <location>
        <begin position="152"/>
        <end position="167"/>
    </location>
</feature>
<protein>
    <submittedName>
        <fullName evidence="2">Uncharacterized protein</fullName>
    </submittedName>
</protein>
<proteinExistence type="predicted"/>
<comment type="caution">
    <text evidence="2">The sequence shown here is derived from an EMBL/GenBank/DDBJ whole genome shotgun (WGS) entry which is preliminary data.</text>
</comment>
<reference evidence="2 3" key="1">
    <citation type="journal article" date="2019" name="Commun. Biol.">
        <title>The bagworm genome reveals a unique fibroin gene that provides high tensile strength.</title>
        <authorList>
            <person name="Kono N."/>
            <person name="Nakamura H."/>
            <person name="Ohtoshi R."/>
            <person name="Tomita M."/>
            <person name="Numata K."/>
            <person name="Arakawa K."/>
        </authorList>
    </citation>
    <scope>NUCLEOTIDE SEQUENCE [LARGE SCALE GENOMIC DNA]</scope>
</reference>
<dbReference type="Proteomes" id="UP000299102">
    <property type="component" value="Unassembled WGS sequence"/>
</dbReference>
<dbReference type="AlphaFoldDB" id="A0A4C1Y826"/>
<evidence type="ECO:0000313" key="2">
    <source>
        <dbReference type="EMBL" id="GBP72401.1"/>
    </source>
</evidence>
<keyword evidence="3" id="KW-1185">Reference proteome</keyword>
<gene>
    <name evidence="2" type="ORF">EVAR_33092_1</name>
</gene>
<organism evidence="2 3">
    <name type="scientific">Eumeta variegata</name>
    <name type="common">Bagworm moth</name>
    <name type="synonym">Eumeta japonica</name>
    <dbReference type="NCBI Taxonomy" id="151549"/>
    <lineage>
        <taxon>Eukaryota</taxon>
        <taxon>Metazoa</taxon>
        <taxon>Ecdysozoa</taxon>
        <taxon>Arthropoda</taxon>
        <taxon>Hexapoda</taxon>
        <taxon>Insecta</taxon>
        <taxon>Pterygota</taxon>
        <taxon>Neoptera</taxon>
        <taxon>Endopterygota</taxon>
        <taxon>Lepidoptera</taxon>
        <taxon>Glossata</taxon>
        <taxon>Ditrysia</taxon>
        <taxon>Tineoidea</taxon>
        <taxon>Psychidae</taxon>
        <taxon>Oiketicinae</taxon>
        <taxon>Eumeta</taxon>
    </lineage>
</organism>
<feature type="compositionally biased region" description="Gly residues" evidence="1">
    <location>
        <begin position="136"/>
        <end position="148"/>
    </location>
</feature>